<gene>
    <name evidence="5" type="ORF">GCM10009118_09320</name>
</gene>
<evidence type="ECO:0008006" key="7">
    <source>
        <dbReference type="Google" id="ProtNLM"/>
    </source>
</evidence>
<evidence type="ECO:0000256" key="3">
    <source>
        <dbReference type="SAM" id="Coils"/>
    </source>
</evidence>
<keyword evidence="2 4" id="KW-0732">Signal</keyword>
<reference evidence="5 6" key="1">
    <citation type="journal article" date="2019" name="Int. J. Syst. Evol. Microbiol.">
        <title>The Global Catalogue of Microorganisms (GCM) 10K type strain sequencing project: providing services to taxonomists for standard genome sequencing and annotation.</title>
        <authorList>
            <consortium name="The Broad Institute Genomics Platform"/>
            <consortium name="The Broad Institute Genome Sequencing Center for Infectious Disease"/>
            <person name="Wu L."/>
            <person name="Ma J."/>
        </authorList>
    </citation>
    <scope>NUCLEOTIDE SEQUENCE [LARGE SCALE GENOMIC DNA]</scope>
    <source>
        <strain evidence="5 6">JCM 16083</strain>
    </source>
</reference>
<dbReference type="InterPro" id="IPR005632">
    <property type="entry name" value="Chaperone_Skp"/>
</dbReference>
<sequence>MKKLLFILMLVISGTAVNAQSKIAHVNSQQLLDTMPSRKQAIKEIQKFQQDGMTELQELEEQLRKLYKEYETAQTNGESPLMLEMKAKKIQAKEQAYQERQATLEQDLQILQQRFNEPILARVQEAVKIVSDRKKLNYVLDVSSALYANGEDITNEVMVELLKLEKESETKKP</sequence>
<proteinExistence type="inferred from homology"/>
<keyword evidence="3" id="KW-0175">Coiled coil</keyword>
<accession>A0ABN1MML3</accession>
<evidence type="ECO:0000313" key="6">
    <source>
        <dbReference type="Proteomes" id="UP001501126"/>
    </source>
</evidence>
<feature type="signal peptide" evidence="4">
    <location>
        <begin position="1"/>
        <end position="19"/>
    </location>
</feature>
<name>A0ABN1MML3_9FLAO</name>
<dbReference type="SMART" id="SM00935">
    <property type="entry name" value="OmpH"/>
    <property type="match status" value="1"/>
</dbReference>
<evidence type="ECO:0000256" key="4">
    <source>
        <dbReference type="SAM" id="SignalP"/>
    </source>
</evidence>
<dbReference type="PANTHER" id="PTHR35089:SF1">
    <property type="entry name" value="CHAPERONE PROTEIN SKP"/>
    <property type="match status" value="1"/>
</dbReference>
<dbReference type="Proteomes" id="UP001501126">
    <property type="component" value="Unassembled WGS sequence"/>
</dbReference>
<protein>
    <recommendedName>
        <fullName evidence="7">OmpH family outer membrane protein</fullName>
    </recommendedName>
</protein>
<evidence type="ECO:0000313" key="5">
    <source>
        <dbReference type="EMBL" id="GAA0874524.1"/>
    </source>
</evidence>
<evidence type="ECO:0000256" key="1">
    <source>
        <dbReference type="ARBA" id="ARBA00009091"/>
    </source>
</evidence>
<feature type="chain" id="PRO_5047241435" description="OmpH family outer membrane protein" evidence="4">
    <location>
        <begin position="20"/>
        <end position="173"/>
    </location>
</feature>
<dbReference type="SUPFAM" id="SSF111384">
    <property type="entry name" value="OmpH-like"/>
    <property type="match status" value="1"/>
</dbReference>
<dbReference type="Gene3D" id="3.30.910.20">
    <property type="entry name" value="Skp domain"/>
    <property type="match status" value="1"/>
</dbReference>
<dbReference type="RefSeq" id="WP_343785421.1">
    <property type="nucleotide sequence ID" value="NZ_BAAAFH010000003.1"/>
</dbReference>
<comment type="caution">
    <text evidence="5">The sequence shown here is derived from an EMBL/GenBank/DDBJ whole genome shotgun (WGS) entry which is preliminary data.</text>
</comment>
<evidence type="ECO:0000256" key="2">
    <source>
        <dbReference type="ARBA" id="ARBA00022729"/>
    </source>
</evidence>
<keyword evidence="6" id="KW-1185">Reference proteome</keyword>
<dbReference type="EMBL" id="BAAAFH010000003">
    <property type="protein sequence ID" value="GAA0874524.1"/>
    <property type="molecule type" value="Genomic_DNA"/>
</dbReference>
<dbReference type="InterPro" id="IPR024930">
    <property type="entry name" value="Skp_dom_sf"/>
</dbReference>
<dbReference type="PANTHER" id="PTHR35089">
    <property type="entry name" value="CHAPERONE PROTEIN SKP"/>
    <property type="match status" value="1"/>
</dbReference>
<dbReference type="Pfam" id="PF03938">
    <property type="entry name" value="OmpH"/>
    <property type="match status" value="1"/>
</dbReference>
<comment type="similarity">
    <text evidence="1">Belongs to the Skp family.</text>
</comment>
<organism evidence="5 6">
    <name type="scientific">Wandonia haliotis</name>
    <dbReference type="NCBI Taxonomy" id="574963"/>
    <lineage>
        <taxon>Bacteria</taxon>
        <taxon>Pseudomonadati</taxon>
        <taxon>Bacteroidota</taxon>
        <taxon>Flavobacteriia</taxon>
        <taxon>Flavobacteriales</taxon>
        <taxon>Crocinitomicaceae</taxon>
        <taxon>Wandonia</taxon>
    </lineage>
</organism>
<feature type="coiled-coil region" evidence="3">
    <location>
        <begin position="49"/>
        <end position="114"/>
    </location>
</feature>